<evidence type="ECO:0000256" key="2">
    <source>
        <dbReference type="ARBA" id="ARBA00022962"/>
    </source>
</evidence>
<dbReference type="KEGG" id="stq:Spith_0966"/>
<evidence type="ECO:0000256" key="1">
    <source>
        <dbReference type="ARBA" id="ARBA00011643"/>
    </source>
</evidence>
<gene>
    <name evidence="3" type="ordered locus">Spith_0966</name>
</gene>
<dbReference type="Gene3D" id="3.40.50.300">
    <property type="entry name" value="P-loop containing nucleotide triphosphate hydrolases"/>
    <property type="match status" value="1"/>
</dbReference>
<dbReference type="PANTHER" id="PTHR21343:SF8">
    <property type="entry name" value="DRTGG DOMAIN-CONTAINING PROTEIN"/>
    <property type="match status" value="1"/>
</dbReference>
<name>G0GCF5_WINT7</name>
<protein>
    <recommendedName>
        <fullName evidence="5">DRTGG domain-containing protein</fullName>
    </recommendedName>
</protein>
<dbReference type="Pfam" id="PF13500">
    <property type="entry name" value="AAA_26"/>
    <property type="match status" value="1"/>
</dbReference>
<dbReference type="EMBL" id="CP002903">
    <property type="protein sequence ID" value="AEJ61240.1"/>
    <property type="molecule type" value="Genomic_DNA"/>
</dbReference>
<dbReference type="STRING" id="869211.Spith_0966"/>
<proteinExistence type="predicted"/>
<organism evidence="3 4">
    <name type="scientific">Winmispira thermophila (strain ATCC 700085 / DSM 6578 / Z-1203)</name>
    <name type="common">Spirochaeta thermophila</name>
    <dbReference type="NCBI Taxonomy" id="869211"/>
    <lineage>
        <taxon>Bacteria</taxon>
        <taxon>Pseudomonadati</taxon>
        <taxon>Spirochaetota</taxon>
        <taxon>Spirochaetia</taxon>
        <taxon>Winmispirales</taxon>
        <taxon>Winmispiraceae</taxon>
        <taxon>Winmispira</taxon>
    </lineage>
</organism>
<dbReference type="PANTHER" id="PTHR21343">
    <property type="entry name" value="DETHIOBIOTIN SYNTHETASE"/>
    <property type="match status" value="1"/>
</dbReference>
<accession>G0GCF5</accession>
<comment type="subunit">
    <text evidence="1">Homohexamer.</text>
</comment>
<evidence type="ECO:0000313" key="4">
    <source>
        <dbReference type="Proteomes" id="UP000007254"/>
    </source>
</evidence>
<evidence type="ECO:0008006" key="5">
    <source>
        <dbReference type="Google" id="ProtNLM"/>
    </source>
</evidence>
<dbReference type="InterPro" id="IPR027417">
    <property type="entry name" value="P-loop_NTPase"/>
</dbReference>
<keyword evidence="4" id="KW-1185">Reference proteome</keyword>
<dbReference type="CDD" id="cd03109">
    <property type="entry name" value="DTBS"/>
    <property type="match status" value="1"/>
</dbReference>
<dbReference type="Proteomes" id="UP000007254">
    <property type="component" value="Chromosome"/>
</dbReference>
<dbReference type="AlphaFoldDB" id="G0GCF5"/>
<reference evidence="3 4" key="1">
    <citation type="submission" date="2011-06" db="EMBL/GenBank/DDBJ databases">
        <title>The complete genome of Spirochaeta thermophila DSM 6578.</title>
        <authorList>
            <consortium name="US DOE Joint Genome Institute (JGI-PGF)"/>
            <person name="Lucas S."/>
            <person name="Lapidus A."/>
            <person name="Bruce D."/>
            <person name="Goodwin L."/>
            <person name="Pitluck S."/>
            <person name="Peters L."/>
            <person name="Kyrpides N."/>
            <person name="Mavromatis K."/>
            <person name="Ivanova N."/>
            <person name="Mikailova N."/>
            <person name="Pagani I."/>
            <person name="Chertkov O."/>
            <person name="Detter J.C."/>
            <person name="Tapia R."/>
            <person name="Han C."/>
            <person name="Land M."/>
            <person name="Hauser L."/>
            <person name="Markowitz V."/>
            <person name="Cheng J.-F."/>
            <person name="Hugenholtz P."/>
            <person name="Woyke T."/>
            <person name="Wu D."/>
            <person name="Spring S."/>
            <person name="Merkhoffer B."/>
            <person name="Schneider S."/>
            <person name="Klenk H.-P."/>
            <person name="Eisen J.A."/>
        </authorList>
    </citation>
    <scope>NUCLEOTIDE SEQUENCE [LARGE SCALE GENOMIC DNA]</scope>
    <source>
        <strain evidence="4">ATCC 700085 / DSM 6578 / Z-1203</strain>
    </source>
</reference>
<dbReference type="RefSeq" id="WP_014624600.1">
    <property type="nucleotide sequence ID" value="NC_017583.1"/>
</dbReference>
<dbReference type="HOGENOM" id="CLU_040984_1_0_12"/>
<dbReference type="InterPro" id="IPR028979">
    <property type="entry name" value="Ser_kin/Pase_Hpr-like_N_sf"/>
</dbReference>
<dbReference type="SUPFAM" id="SSF52540">
    <property type="entry name" value="P-loop containing nucleoside triphosphate hydrolases"/>
    <property type="match status" value="1"/>
</dbReference>
<sequence length="387" mass="43225">MKRPKVIYITGFRQHAGKTITALGLIGLLQKKCPPEELGYMKPVGQELVPLEDGTMIDKDARILQEFSGIPDLDPRVVSPVRLGSGFTKEFLDSPNRKAEEEKLTRKVLDSLEALSHKKIIVAEGTGHPGVGGIVGLSNARVAEILSAEVVFLSGGGIGKALDMLEVDLHYFMCQGVNVRGVVFNKLIPSKIDQVRHYITEELLQERFPFFTPPIRILGFLPMVEDLSKPTMHLLSTIFPGTLAIGDVNREEWHRPCGKIIIITQDKDHLHPDHYLSDRALYLIGAGSPDRVALIVEAHQKAGKPIGGFILTCGDTTPLEDRTVLTLEQEHIPAIYVPLDTATVREKIEDVYENPKLQIQDIGKVTKIQELFEEYFFWDLFCETMDI</sequence>
<evidence type="ECO:0000313" key="3">
    <source>
        <dbReference type="EMBL" id="AEJ61240.1"/>
    </source>
</evidence>
<dbReference type="Gene3D" id="3.40.1390.20">
    <property type="entry name" value="HprK N-terminal domain-like"/>
    <property type="match status" value="1"/>
</dbReference>
<dbReference type="OrthoDB" id="9808302at2"/>
<keyword evidence="2" id="KW-0315">Glutamine amidotransferase</keyword>